<protein>
    <submittedName>
        <fullName evidence="1">Uncharacterized protein</fullName>
    </submittedName>
</protein>
<proteinExistence type="predicted"/>
<keyword evidence="2" id="KW-1185">Reference proteome</keyword>
<accession>A0A654M3L9</accession>
<evidence type="ECO:0000313" key="1">
    <source>
        <dbReference type="EMBL" id="ALI37847.1"/>
    </source>
</evidence>
<reference evidence="2" key="1">
    <citation type="submission" date="2015-10" db="EMBL/GenBank/DDBJ databases">
        <title>Niche specialization of a soil ammonia-oxidizing archaeon, Candidatus Nitrosocosmicus oleophilus.</title>
        <authorList>
            <person name="Jung M.-Y."/>
            <person name="Rhee S.-K."/>
        </authorList>
    </citation>
    <scope>NUCLEOTIDE SEQUENCE [LARGE SCALE GENOMIC DNA]</scope>
    <source>
        <strain evidence="2">MY3</strain>
    </source>
</reference>
<gene>
    <name evidence="1" type="ORF">NMY3_03665</name>
</gene>
<dbReference type="Proteomes" id="UP000058925">
    <property type="component" value="Chromosome"/>
</dbReference>
<dbReference type="KEGG" id="taa:NMY3_03665"/>
<organism evidence="1 2">
    <name type="scientific">Candidatus Nitrosocosmicus oleophilus</name>
    <dbReference type="NCBI Taxonomy" id="1353260"/>
    <lineage>
        <taxon>Archaea</taxon>
        <taxon>Nitrososphaerota</taxon>
        <taxon>Nitrososphaeria</taxon>
        <taxon>Nitrososphaerales</taxon>
        <taxon>Nitrososphaeraceae</taxon>
        <taxon>Candidatus Nitrosocosmicus</taxon>
    </lineage>
</organism>
<dbReference type="AlphaFoldDB" id="A0A654M3L9"/>
<dbReference type="EMBL" id="CP012850">
    <property type="protein sequence ID" value="ALI37847.1"/>
    <property type="molecule type" value="Genomic_DNA"/>
</dbReference>
<evidence type="ECO:0000313" key="2">
    <source>
        <dbReference type="Proteomes" id="UP000058925"/>
    </source>
</evidence>
<name>A0A654M3L9_9ARCH</name>
<sequence>MYYSDNLFTSFFKYMNFLYAYAHLSIIPRMDIQPGLKLIQGSNPAIPTSFYEK</sequence>